<dbReference type="Proteomes" id="UP000078542">
    <property type="component" value="Unassembled WGS sequence"/>
</dbReference>
<evidence type="ECO:0000256" key="2">
    <source>
        <dbReference type="ARBA" id="ARBA00016807"/>
    </source>
</evidence>
<dbReference type="STRING" id="456900.A0A151IBE8"/>
<evidence type="ECO:0000313" key="10">
    <source>
        <dbReference type="Proteomes" id="UP000078542"/>
    </source>
</evidence>
<evidence type="ECO:0000256" key="6">
    <source>
        <dbReference type="SAM" id="Coils"/>
    </source>
</evidence>
<feature type="region of interest" description="Disordered" evidence="7">
    <location>
        <begin position="77"/>
        <end position="96"/>
    </location>
</feature>
<comment type="subunit">
    <text evidence="1">Self-associates forming complexes of several hundred monomers.</text>
</comment>
<organism evidence="9 10">
    <name type="scientific">Cyphomyrmex costatus</name>
    <dbReference type="NCBI Taxonomy" id="456900"/>
    <lineage>
        <taxon>Eukaryota</taxon>
        <taxon>Metazoa</taxon>
        <taxon>Ecdysozoa</taxon>
        <taxon>Arthropoda</taxon>
        <taxon>Hexapoda</taxon>
        <taxon>Insecta</taxon>
        <taxon>Pterygota</taxon>
        <taxon>Neoptera</taxon>
        <taxon>Endopterygota</taxon>
        <taxon>Hymenoptera</taxon>
        <taxon>Apocrita</taxon>
        <taxon>Aculeata</taxon>
        <taxon>Formicoidea</taxon>
        <taxon>Formicidae</taxon>
        <taxon>Myrmicinae</taxon>
        <taxon>Cyphomyrmex</taxon>
    </lineage>
</organism>
<evidence type="ECO:0000256" key="4">
    <source>
        <dbReference type="ARBA" id="ARBA00023163"/>
    </source>
</evidence>
<dbReference type="EMBL" id="KQ978150">
    <property type="protein sequence ID" value="KYM96696.1"/>
    <property type="molecule type" value="Genomic_DNA"/>
</dbReference>
<protein>
    <recommendedName>
        <fullName evidence="2">Regulatory protein zeste</fullName>
    </recommendedName>
</protein>
<feature type="coiled-coil region" evidence="6">
    <location>
        <begin position="107"/>
        <end position="178"/>
    </location>
</feature>
<sequence length="185" mass="22061">MDIQRVKNFLEKEKSDLLDIIFLYRDIIENKVTDGLSNSMKDKMWATITQKFNTNKTDLRTKKYLINNDEITDWKSWDPNKSKSKISPPLKDKENISPVSTQNIRKRKKYGSDNEHMKNNLDEAKTDLTYILKTNMKEKHTYEIEILKNKLQKDKLKIELLNLLIEKEKSRKQNTKENSNIHFKL</sequence>
<reference evidence="9 10" key="1">
    <citation type="submission" date="2016-03" db="EMBL/GenBank/DDBJ databases">
        <title>Cyphomyrmex costatus WGS genome.</title>
        <authorList>
            <person name="Nygaard S."/>
            <person name="Hu H."/>
            <person name="Boomsma J."/>
            <person name="Zhang G."/>
        </authorList>
    </citation>
    <scope>NUCLEOTIDE SEQUENCE [LARGE SCALE GENOMIC DNA]</scope>
    <source>
        <strain evidence="9">MS0001</strain>
        <tissue evidence="9">Whole body</tissue>
    </source>
</reference>
<keyword evidence="10" id="KW-1185">Reference proteome</keyword>
<comment type="function">
    <text evidence="5">Involved in transvection phenomena (= synapsis-dependent gene expression), where the synaptic pairing of chromosomes carrying genes with which zeste interacts influences the expression of these genes. Zeste binds to DNA and stimulates transcription from a nearby promoter.</text>
</comment>
<evidence type="ECO:0000256" key="5">
    <source>
        <dbReference type="ARBA" id="ARBA00025466"/>
    </source>
</evidence>
<gene>
    <name evidence="9" type="ORF">ALC62_12644</name>
</gene>
<evidence type="ECO:0000256" key="7">
    <source>
        <dbReference type="SAM" id="MobiDB-lite"/>
    </source>
</evidence>
<accession>A0A151IBE8</accession>
<keyword evidence="6" id="KW-0175">Coiled coil</keyword>
<keyword evidence="3" id="KW-0805">Transcription regulation</keyword>
<feature type="domain" description="Myb/SANT-like DNA-binding" evidence="8">
    <location>
        <begin position="5"/>
        <end position="65"/>
    </location>
</feature>
<keyword evidence="4" id="KW-0804">Transcription</keyword>
<proteinExistence type="predicted"/>
<dbReference type="Pfam" id="PF13873">
    <property type="entry name" value="Myb_DNA-bind_5"/>
    <property type="match status" value="1"/>
</dbReference>
<dbReference type="InterPro" id="IPR028002">
    <property type="entry name" value="Myb_DNA-bind_5"/>
</dbReference>
<evidence type="ECO:0000256" key="3">
    <source>
        <dbReference type="ARBA" id="ARBA00023015"/>
    </source>
</evidence>
<name>A0A151IBE8_9HYME</name>
<evidence type="ECO:0000313" key="9">
    <source>
        <dbReference type="EMBL" id="KYM96696.1"/>
    </source>
</evidence>
<dbReference type="AlphaFoldDB" id="A0A151IBE8"/>
<evidence type="ECO:0000259" key="8">
    <source>
        <dbReference type="Pfam" id="PF13873"/>
    </source>
</evidence>
<evidence type="ECO:0000256" key="1">
    <source>
        <dbReference type="ARBA" id="ARBA00011764"/>
    </source>
</evidence>